<feature type="domain" description="Chitin-binding type-2" evidence="1">
    <location>
        <begin position="51"/>
        <end position="110"/>
    </location>
</feature>
<dbReference type="Pfam" id="PF01607">
    <property type="entry name" value="CBM_14"/>
    <property type="match status" value="1"/>
</dbReference>
<evidence type="ECO:0000313" key="3">
    <source>
        <dbReference type="Proteomes" id="UP000186922"/>
    </source>
</evidence>
<dbReference type="AlphaFoldDB" id="A0A1D1V267"/>
<dbReference type="PANTHER" id="PTHR22933">
    <property type="entry name" value="FI18007P1-RELATED"/>
    <property type="match status" value="1"/>
</dbReference>
<dbReference type="GO" id="GO:0008061">
    <property type="term" value="F:chitin binding"/>
    <property type="evidence" value="ECO:0007669"/>
    <property type="project" value="InterPro"/>
</dbReference>
<dbReference type="InterPro" id="IPR002557">
    <property type="entry name" value="Chitin-bd_dom"/>
</dbReference>
<comment type="caution">
    <text evidence="2">The sequence shown here is derived from an EMBL/GenBank/DDBJ whole genome shotgun (WGS) entry which is preliminary data.</text>
</comment>
<dbReference type="Gene3D" id="2.170.140.10">
    <property type="entry name" value="Chitin binding domain"/>
    <property type="match status" value="1"/>
</dbReference>
<protein>
    <recommendedName>
        <fullName evidence="1">Chitin-binding type-2 domain-containing protein</fullName>
    </recommendedName>
</protein>
<dbReference type="PANTHER" id="PTHR22933:SF18">
    <property type="match status" value="1"/>
</dbReference>
<sequence length="127" mass="14381">MRYTEGAPSAYEALDTLRGRTPFNPAELKLLMKDAQPGVAYPTLSTIPQTSFSCDSVQQAGFYSDPETQCQVYHRCEPDVPKTSYLCPNGTLFSPVILVCDYWYNVQCSRYVQQSCLSFFSIRYTLC</sequence>
<organism evidence="2 3">
    <name type="scientific">Ramazzottius varieornatus</name>
    <name type="common">Water bear</name>
    <name type="synonym">Tardigrade</name>
    <dbReference type="NCBI Taxonomy" id="947166"/>
    <lineage>
        <taxon>Eukaryota</taxon>
        <taxon>Metazoa</taxon>
        <taxon>Ecdysozoa</taxon>
        <taxon>Tardigrada</taxon>
        <taxon>Eutardigrada</taxon>
        <taxon>Parachela</taxon>
        <taxon>Hypsibioidea</taxon>
        <taxon>Ramazzottiidae</taxon>
        <taxon>Ramazzottius</taxon>
    </lineage>
</organism>
<dbReference type="GO" id="GO:0005576">
    <property type="term" value="C:extracellular region"/>
    <property type="evidence" value="ECO:0007669"/>
    <property type="project" value="InterPro"/>
</dbReference>
<accession>A0A1D1V267</accession>
<dbReference type="Proteomes" id="UP000186922">
    <property type="component" value="Unassembled WGS sequence"/>
</dbReference>
<evidence type="ECO:0000313" key="2">
    <source>
        <dbReference type="EMBL" id="GAU95914.1"/>
    </source>
</evidence>
<proteinExistence type="predicted"/>
<keyword evidence="3" id="KW-1185">Reference proteome</keyword>
<evidence type="ECO:0000259" key="1">
    <source>
        <dbReference type="PROSITE" id="PS50940"/>
    </source>
</evidence>
<dbReference type="InterPro" id="IPR036508">
    <property type="entry name" value="Chitin-bd_dom_sf"/>
</dbReference>
<dbReference type="InterPro" id="IPR052976">
    <property type="entry name" value="Scoloptoxin-like"/>
</dbReference>
<gene>
    <name evidence="2" type="primary">RvY_07439</name>
    <name evidence="2" type="synonym">RvY_07439.1</name>
    <name evidence="2" type="ORF">RvY_07439-1</name>
</gene>
<dbReference type="SMART" id="SM00494">
    <property type="entry name" value="ChtBD2"/>
    <property type="match status" value="1"/>
</dbReference>
<dbReference type="SUPFAM" id="SSF57625">
    <property type="entry name" value="Invertebrate chitin-binding proteins"/>
    <property type="match status" value="1"/>
</dbReference>
<dbReference type="PROSITE" id="PS50940">
    <property type="entry name" value="CHIT_BIND_II"/>
    <property type="match status" value="1"/>
</dbReference>
<reference evidence="2 3" key="1">
    <citation type="journal article" date="2016" name="Nat. Commun.">
        <title>Extremotolerant tardigrade genome and improved radiotolerance of human cultured cells by tardigrade-unique protein.</title>
        <authorList>
            <person name="Hashimoto T."/>
            <person name="Horikawa D.D."/>
            <person name="Saito Y."/>
            <person name="Kuwahara H."/>
            <person name="Kozuka-Hata H."/>
            <person name="Shin-I T."/>
            <person name="Minakuchi Y."/>
            <person name="Ohishi K."/>
            <person name="Motoyama A."/>
            <person name="Aizu T."/>
            <person name="Enomoto A."/>
            <person name="Kondo K."/>
            <person name="Tanaka S."/>
            <person name="Hara Y."/>
            <person name="Koshikawa S."/>
            <person name="Sagara H."/>
            <person name="Miura T."/>
            <person name="Yokobori S."/>
            <person name="Miyagawa K."/>
            <person name="Suzuki Y."/>
            <person name="Kubo T."/>
            <person name="Oyama M."/>
            <person name="Kohara Y."/>
            <person name="Fujiyama A."/>
            <person name="Arakawa K."/>
            <person name="Katayama T."/>
            <person name="Toyoda A."/>
            <person name="Kunieda T."/>
        </authorList>
    </citation>
    <scope>NUCLEOTIDE SEQUENCE [LARGE SCALE GENOMIC DNA]</scope>
    <source>
        <strain evidence="2 3">YOKOZUNA-1</strain>
    </source>
</reference>
<dbReference type="OrthoDB" id="6364363at2759"/>
<dbReference type="EMBL" id="BDGG01000003">
    <property type="protein sequence ID" value="GAU95914.1"/>
    <property type="molecule type" value="Genomic_DNA"/>
</dbReference>
<name>A0A1D1V267_RAMVA</name>